<dbReference type="PANTHER" id="PTHR11139:SF125">
    <property type="entry name" value="SERINE_THREONINE-PROTEIN KINASE MEC1"/>
    <property type="match status" value="1"/>
</dbReference>
<comment type="catalytic activity">
    <reaction evidence="20">
        <text>L-threonyl-[protein] + ATP = O-phospho-L-threonyl-[protein] + ADP + H(+)</text>
        <dbReference type="Rhea" id="RHEA:46608"/>
        <dbReference type="Rhea" id="RHEA-COMP:11060"/>
        <dbReference type="Rhea" id="RHEA-COMP:11605"/>
        <dbReference type="ChEBI" id="CHEBI:15378"/>
        <dbReference type="ChEBI" id="CHEBI:30013"/>
        <dbReference type="ChEBI" id="CHEBI:30616"/>
        <dbReference type="ChEBI" id="CHEBI:61977"/>
        <dbReference type="ChEBI" id="CHEBI:456216"/>
        <dbReference type="EC" id="2.7.11.1"/>
    </reaction>
</comment>
<keyword evidence="14" id="KW-0539">Nucleus</keyword>
<reference evidence="26" key="1">
    <citation type="journal article" date="2020" name="Stud. Mycol.">
        <title>101 Dothideomycetes genomes: a test case for predicting lifestyles and emergence of pathogens.</title>
        <authorList>
            <person name="Haridas S."/>
            <person name="Albert R."/>
            <person name="Binder M."/>
            <person name="Bloem J."/>
            <person name="Labutti K."/>
            <person name="Salamov A."/>
            <person name="Andreopoulos B."/>
            <person name="Baker S."/>
            <person name="Barry K."/>
            <person name="Bills G."/>
            <person name="Bluhm B."/>
            <person name="Cannon C."/>
            <person name="Castanera R."/>
            <person name="Culley D."/>
            <person name="Daum C."/>
            <person name="Ezra D."/>
            <person name="Gonzalez J."/>
            <person name="Henrissat B."/>
            <person name="Kuo A."/>
            <person name="Liang C."/>
            <person name="Lipzen A."/>
            <person name="Lutzoni F."/>
            <person name="Magnuson J."/>
            <person name="Mondo S."/>
            <person name="Nolan M."/>
            <person name="Ohm R."/>
            <person name="Pangilinan J."/>
            <person name="Park H.-J."/>
            <person name="Ramirez L."/>
            <person name="Alfaro M."/>
            <person name="Sun H."/>
            <person name="Tritt A."/>
            <person name="Yoshinaga Y."/>
            <person name="Zwiers L.-H."/>
            <person name="Turgeon B."/>
            <person name="Goodwin S."/>
            <person name="Spatafora J."/>
            <person name="Crous P."/>
            <person name="Grigoriev I."/>
        </authorList>
    </citation>
    <scope>NUCLEOTIDE SEQUENCE</scope>
    <source>
        <strain evidence="26">CBS 101060</strain>
    </source>
</reference>
<evidence type="ECO:0000259" key="24">
    <source>
        <dbReference type="PROSITE" id="PS51189"/>
    </source>
</evidence>
<dbReference type="InterPro" id="IPR014009">
    <property type="entry name" value="PIK_FAT"/>
</dbReference>
<evidence type="ECO:0000256" key="5">
    <source>
        <dbReference type="ARBA" id="ARBA00021345"/>
    </source>
</evidence>
<dbReference type="InterPro" id="IPR003152">
    <property type="entry name" value="FATC_dom"/>
</dbReference>
<dbReference type="Pfam" id="PF25030">
    <property type="entry name" value="M-HEAT_ATR"/>
    <property type="match status" value="1"/>
</dbReference>
<dbReference type="SUPFAM" id="SSF48371">
    <property type="entry name" value="ARM repeat"/>
    <property type="match status" value="1"/>
</dbReference>
<evidence type="ECO:0000256" key="18">
    <source>
        <dbReference type="ARBA" id="ARBA00030459"/>
    </source>
</evidence>
<dbReference type="GO" id="GO:0000723">
    <property type="term" value="P:telomere maintenance"/>
    <property type="evidence" value="ECO:0007669"/>
    <property type="project" value="TreeGrafter"/>
</dbReference>
<dbReference type="GO" id="GO:0005634">
    <property type="term" value="C:nucleus"/>
    <property type="evidence" value="ECO:0007669"/>
    <property type="project" value="UniProtKB-SubCell"/>
</dbReference>
<evidence type="ECO:0000256" key="14">
    <source>
        <dbReference type="ARBA" id="ARBA00023242"/>
    </source>
</evidence>
<dbReference type="Pfam" id="PF25385">
    <property type="entry name" value="HEAT_MEC1_N"/>
    <property type="match status" value="1"/>
</dbReference>
<keyword evidence="6" id="KW-0723">Serine/threonine-protein kinase</keyword>
<dbReference type="GO" id="GO:0005524">
    <property type="term" value="F:ATP binding"/>
    <property type="evidence" value="ECO:0007669"/>
    <property type="project" value="UniProtKB-KW"/>
</dbReference>
<dbReference type="Pfam" id="PF00454">
    <property type="entry name" value="PI3_PI4_kinase"/>
    <property type="match status" value="1"/>
</dbReference>
<comment type="caution">
    <text evidence="26">The sequence shown here is derived from an EMBL/GenBank/DDBJ whole genome shotgun (WGS) entry which is preliminary data.</text>
</comment>
<keyword evidence="8" id="KW-0547">Nucleotide-binding</keyword>
<dbReference type="Pfam" id="PF23593">
    <property type="entry name" value="HEAT_ATR"/>
    <property type="match status" value="1"/>
</dbReference>
<evidence type="ECO:0000256" key="11">
    <source>
        <dbReference type="ARBA" id="ARBA00022840"/>
    </source>
</evidence>
<dbReference type="GO" id="GO:0000077">
    <property type="term" value="P:DNA damage checkpoint signaling"/>
    <property type="evidence" value="ECO:0007669"/>
    <property type="project" value="TreeGrafter"/>
</dbReference>
<dbReference type="InterPro" id="IPR003151">
    <property type="entry name" value="PIK-rel_kinase_FAT"/>
</dbReference>
<dbReference type="Pfam" id="PF02260">
    <property type="entry name" value="FATC"/>
    <property type="match status" value="1"/>
</dbReference>
<evidence type="ECO:0000256" key="3">
    <source>
        <dbReference type="ARBA" id="ARBA00011370"/>
    </source>
</evidence>
<keyword evidence="10" id="KW-0418">Kinase</keyword>
<dbReference type="EC" id="2.7.11.1" evidence="4"/>
<comment type="catalytic activity">
    <reaction evidence="21">
        <text>L-seryl-[protein] + ATP = O-phospho-L-seryl-[protein] + ADP + H(+)</text>
        <dbReference type="Rhea" id="RHEA:17989"/>
        <dbReference type="Rhea" id="RHEA-COMP:9863"/>
        <dbReference type="Rhea" id="RHEA-COMP:11604"/>
        <dbReference type="ChEBI" id="CHEBI:15378"/>
        <dbReference type="ChEBI" id="CHEBI:29999"/>
        <dbReference type="ChEBI" id="CHEBI:30616"/>
        <dbReference type="ChEBI" id="CHEBI:83421"/>
        <dbReference type="ChEBI" id="CHEBI:456216"/>
        <dbReference type="EC" id="2.7.11.1"/>
    </reaction>
</comment>
<evidence type="ECO:0000256" key="15">
    <source>
        <dbReference type="ARBA" id="ARBA00023254"/>
    </source>
</evidence>
<evidence type="ECO:0000256" key="17">
    <source>
        <dbReference type="ARBA" id="ARBA00029679"/>
    </source>
</evidence>
<evidence type="ECO:0000256" key="4">
    <source>
        <dbReference type="ARBA" id="ARBA00012513"/>
    </source>
</evidence>
<dbReference type="SUPFAM" id="SSF56112">
    <property type="entry name" value="Protein kinase-like (PK-like)"/>
    <property type="match status" value="1"/>
</dbReference>
<dbReference type="InterPro" id="IPR058681">
    <property type="entry name" value="HEAT_MEC1_N"/>
</dbReference>
<dbReference type="InterPro" id="IPR012993">
    <property type="entry name" value="UME"/>
</dbReference>
<keyword evidence="7" id="KW-0808">Transferase</keyword>
<evidence type="ECO:0000256" key="2">
    <source>
        <dbReference type="ARBA" id="ARBA00010769"/>
    </source>
</evidence>
<evidence type="ECO:0000313" key="26">
    <source>
        <dbReference type="EMBL" id="KAF2843387.1"/>
    </source>
</evidence>
<sequence length="2484" mass="279057">MARRPATATATTSQHPASNRPMNGDNPPSTIAAQIVNNHSKASSNQEPKNRELFGQLLKGYLADASSEEPNVELNSKLISVVAEAGLKALLRADPFAQDLSIPQALNSLSVIELTIRRDPQILLYRENDEIGKSPRPPTILWLLPRLMSLIGLDHLGTLQSNVESLIQTCLAVARQKLDSQSELSIRIMYQDCVDSLVNTCKANVTNSSGYPSTFRAPFPPPGAISKFWPETEHLVAIPHDCQITIKSVTQAMSIAITLTQSIINLDGSENQTNFLKFSNGNISAWVVDCISSLWMAFKSQCSEDKVSDVINNLLLQFLQIVKTFCFPDIRLASDYRSSNVHSVLLVEVIADMLEISSVSTPPPSFQLELARSLLILRKYHKLKTPYIHSLVDERVVPVISDICMDSARFDILSKDLQIVICTYVDFEHDKQLCSTSLSAIRSIKLQPNQLLEDQTLANIYDELPKTNSQDSTFLINGLKRQRISSGRQNRIPGNSYRSLVSNIAASLGYSEKEDLNMLHLNARDSFKGLSETQRNSFLEKIQILACSGAGTLQPPSEERYRSTRAFCITCDNIPDDLPLTRKVWDNPLQSNDRTELLSILEQLLETPELQRSTKPRVLAVIALRRILNHISDPGILNLANSSIGQWCLKSMHSSLRELRIAAARTIPVFLQDSVPEDTKKKNRILALEYFKTLSERKEMAEQETLIIAWGEAARVCGNDELNIILLQLVEYLGHTNSMLTGLAYNELSSLAEHLRVTPLEMLQPFWRTIGISVLRDLFSRPQKAQQLSELLGMSVNSLLGISLTDTLPLLVLMKRKDVLKRMAAARGPKAEIQDVCMQPRRNLAAILSLLLLQHSASTAELCAMETLREIAPAFSETDLPTLVKLEPILIACELLKASADEDSSKKRRVHQAIHTLAVLSERKTNHSKSSSKSEKLLAAFFESHVLGIMTYFSELIDSSREKQPVSERLRCLGAIEEMIGLAKGRVGPALPQIRACLQSALEVNELRDKSFSTWSSLLAALEEEDVELLVDHTFSIIAKYWNLFSSNTQENAYNTIERLLKTHEALVQDKVATIPSLSGIPVMAKFESELVRLKSVYDIGKQFQAFARRCDDENAVVVHRALLELKAFLESHQRFLHESAISQQPNPGIAEVCRSLLDVAIRFPEEYGDISCLNAQCLGLIGTLDPNRIETAREKQEIMVLSDFEKANEVIDFVAFILEHVLVKSFHSASNAKAQGFLAYVMQELLKFCGYNELMTHRTRSSQGDPEQGRWIRIPESVRNTLTPFLSSKYVITNPGTAPLQNYPIFSPGMQHGVWLRSFAFDLLQRGKGDNARMIFPVISRVVRGHDLSVASFILPFVVLNVILGGTEKEVEDTSQELLTVLRQEVGDKTGDDAENLKQCIENVFQVIDYMTKWLQEKRRALTDARMMASRTGIALPEFEEVRDVSQISSVERIIHQIPAETIANRAVECGSYARALLHWEQYIRQQEAKSQSTYDDSVHDELYSRLQRIYESIDEPDGVEGISIYLHVLDPLQQVRQRENAGRWTAAQSWYELELAERPSDRNLQIKLLQCLKESGQYDSLLNCLESFPKSGDAYPSIAIPYGAEAAWVTAKWSSLEKFLANTPEGQGQDFNIGIGNALLDLRARDKTKFLNTVSTLRESVSRRLTSSTTASIKSSHFVLLELHALYELEAISGYTDTVQEKRLLLETLDRRLDAVGAFMSEKQYLLGIRRATMQLSSLDFTDFDIASAWLTSARLARKANFTGTAFNAVLHAAKLGNNNSKIEHARLLWKDGHHRKAIQTLEGAIAIDAFVPSESNKSVDDATNSRTAEDINHSLLTARAHLLLAKWLDRAGQSQSGQVISKYQHAVKAYSRWDKGHYYLGRHYNKILEAEKVLPPSRQSVAFLCGETAKLVVENYTRSMGFGSKYYYQTVPKVLTLWLDLGAEIVEPPSRKNPLEVEMAEQKSKNLEYIHRCQKKYLDRLPAFIFYTAFPQIITRISHPNRQVWEILSQLIIKIVSHHPQQALWSLLAVVKSRDALRANRGQNVLSRVKEISKKGRADEIDLKLLISHGERLTKQLLQACEVGVEARVAHVSLSRDLGFNHKLAPCKLVVPIEATMVAALPSVQGSQHVKKHNAFPRGIITIESVSDDVLVLSSLQRPRKIVVRGSDGKEYGLLCKPKDDLRKDQRLMEFNGMINRALRRDAEASKRQLYIKTYGVTPLNEECGTIEWVDNLKPIRDILVKIYRAKNITINFEHVRVLLTEACSAPSKHHLFTTTILKQFPPVLHEWFTESFPDPDHWFAARLRYTRSCAVMSIVGHILGLGDRHGENILLEEGSGGTFHVDFNCLFDKGLTFEKPELVPFRLTHNMVDAMGATGVEGPWRSSAEISLRICRETRDTLMTILETFVYDPTTDFIGRKKKTVPGVPETPQEVLEGVGSKLQGLLRGESVPLSVEGYVEALLGMARDEGRLCKMYIGWCAFF</sequence>
<keyword evidence="12" id="KW-0156">Chromatin regulator</keyword>
<dbReference type="SMART" id="SM00802">
    <property type="entry name" value="UME"/>
    <property type="match status" value="1"/>
</dbReference>
<feature type="domain" description="FAT" evidence="24">
    <location>
        <begin position="1463"/>
        <end position="2036"/>
    </location>
</feature>
<comment type="subcellular location">
    <subcellularLocation>
        <location evidence="1">Nucleus</location>
    </subcellularLocation>
</comment>
<keyword evidence="11" id="KW-0067">ATP-binding</keyword>
<dbReference type="InterPro" id="IPR050517">
    <property type="entry name" value="DDR_Repair_Kinase"/>
</dbReference>
<protein>
    <recommendedName>
        <fullName evidence="5">Serine/threonine-protein kinase MEC1</fullName>
        <ecNumber evidence="4">2.7.11.1</ecNumber>
    </recommendedName>
    <alternativeName>
        <fullName evidence="19">ATR homolog</fullName>
    </alternativeName>
    <alternativeName>
        <fullName evidence="18">DNA-damage checkpoint kinase MEC1</fullName>
    </alternativeName>
    <alternativeName>
        <fullName evidence="17">Mitosis entry checkpoint protein 1</fullName>
    </alternativeName>
</protein>
<dbReference type="SMART" id="SM00146">
    <property type="entry name" value="PI3Kc"/>
    <property type="match status" value="1"/>
</dbReference>
<feature type="domain" description="FATC" evidence="25">
    <location>
        <begin position="2452"/>
        <end position="2484"/>
    </location>
</feature>
<dbReference type="Pfam" id="PF08064">
    <property type="entry name" value="UME"/>
    <property type="match status" value="1"/>
</dbReference>
<dbReference type="SMART" id="SM01343">
    <property type="entry name" value="FATC"/>
    <property type="match status" value="1"/>
</dbReference>
<evidence type="ECO:0000256" key="10">
    <source>
        <dbReference type="ARBA" id="ARBA00022777"/>
    </source>
</evidence>
<dbReference type="InterPro" id="IPR056802">
    <property type="entry name" value="ATR-like_M-HEAT"/>
</dbReference>
<dbReference type="PROSITE" id="PS00916">
    <property type="entry name" value="PI3_4_KINASE_2"/>
    <property type="match status" value="1"/>
</dbReference>
<dbReference type="Pfam" id="PF02259">
    <property type="entry name" value="FAT"/>
    <property type="match status" value="1"/>
</dbReference>
<gene>
    <name evidence="26" type="ORF">M501DRAFT_994296</name>
</gene>
<dbReference type="InterPro" id="IPR011009">
    <property type="entry name" value="Kinase-like_dom_sf"/>
</dbReference>
<dbReference type="CDD" id="cd00892">
    <property type="entry name" value="PIKKc_ATR"/>
    <property type="match status" value="1"/>
</dbReference>
<feature type="compositionally biased region" description="Polar residues" evidence="22">
    <location>
        <begin position="13"/>
        <end position="31"/>
    </location>
</feature>
<evidence type="ECO:0000256" key="13">
    <source>
        <dbReference type="ARBA" id="ARBA00023204"/>
    </source>
</evidence>
<evidence type="ECO:0000256" key="21">
    <source>
        <dbReference type="ARBA" id="ARBA00048679"/>
    </source>
</evidence>
<keyword evidence="15" id="KW-0469">Meiosis</keyword>
<evidence type="ECO:0000256" key="16">
    <source>
        <dbReference type="ARBA" id="ARBA00025079"/>
    </source>
</evidence>
<comment type="function">
    <text evidence="16">Serine/threonine protein kinase which activates checkpoint signaling upon genotoxic stresses such as ionizing radiation (IR), ultraviolet light (UV), or DNA replication stalling, thereby acting as a DNA damage sensor. Recognizes the substrate consensus sequence [ST]-Q. Phosphorylates histone H2A to form H2AS128ph (gamma-H2A) at sites of DNA damage, involved in the regulation of DNA damage response mechanism. Required for the control of telomere length and genome stability.</text>
</comment>
<evidence type="ECO:0000256" key="7">
    <source>
        <dbReference type="ARBA" id="ARBA00022679"/>
    </source>
</evidence>
<dbReference type="PROSITE" id="PS51190">
    <property type="entry name" value="FATC"/>
    <property type="match status" value="1"/>
</dbReference>
<evidence type="ECO:0000259" key="25">
    <source>
        <dbReference type="PROSITE" id="PS51190"/>
    </source>
</evidence>
<dbReference type="InterPro" id="IPR057564">
    <property type="entry name" value="HEAT_ATR"/>
</dbReference>
<organism evidence="26 27">
    <name type="scientific">Patellaria atrata CBS 101060</name>
    <dbReference type="NCBI Taxonomy" id="1346257"/>
    <lineage>
        <taxon>Eukaryota</taxon>
        <taxon>Fungi</taxon>
        <taxon>Dikarya</taxon>
        <taxon>Ascomycota</taxon>
        <taxon>Pezizomycotina</taxon>
        <taxon>Dothideomycetes</taxon>
        <taxon>Dothideomycetes incertae sedis</taxon>
        <taxon>Patellariales</taxon>
        <taxon>Patellariaceae</taxon>
        <taxon>Patellaria</taxon>
    </lineage>
</organism>
<evidence type="ECO:0000256" key="22">
    <source>
        <dbReference type="SAM" id="MobiDB-lite"/>
    </source>
</evidence>
<evidence type="ECO:0000313" key="27">
    <source>
        <dbReference type="Proteomes" id="UP000799429"/>
    </source>
</evidence>
<keyword evidence="27" id="KW-1185">Reference proteome</keyword>
<evidence type="ECO:0000256" key="8">
    <source>
        <dbReference type="ARBA" id="ARBA00022741"/>
    </source>
</evidence>
<accession>A0A9P4VVT4</accession>
<feature type="compositionally biased region" description="Low complexity" evidence="22">
    <location>
        <begin position="1"/>
        <end position="12"/>
    </location>
</feature>
<dbReference type="PROSITE" id="PS50290">
    <property type="entry name" value="PI3_4_KINASE_3"/>
    <property type="match status" value="1"/>
</dbReference>
<comment type="subunit">
    <text evidence="3">Associates with DNA double-strand breaks.</text>
</comment>
<dbReference type="GO" id="GO:0004674">
    <property type="term" value="F:protein serine/threonine kinase activity"/>
    <property type="evidence" value="ECO:0007669"/>
    <property type="project" value="UniProtKB-KW"/>
</dbReference>
<dbReference type="GO" id="GO:0005694">
    <property type="term" value="C:chromosome"/>
    <property type="evidence" value="ECO:0007669"/>
    <property type="project" value="TreeGrafter"/>
</dbReference>
<evidence type="ECO:0000256" key="6">
    <source>
        <dbReference type="ARBA" id="ARBA00022527"/>
    </source>
</evidence>
<comment type="similarity">
    <text evidence="2">Belongs to the PI3/PI4-kinase family. ATM subfamily.</text>
</comment>
<dbReference type="OrthoDB" id="381190at2759"/>
<feature type="domain" description="PI3K/PI4K catalytic" evidence="23">
    <location>
        <begin position="2149"/>
        <end position="2457"/>
    </location>
</feature>
<dbReference type="GO" id="GO:0006281">
    <property type="term" value="P:DNA repair"/>
    <property type="evidence" value="ECO:0007669"/>
    <property type="project" value="UniProtKB-KW"/>
</dbReference>
<dbReference type="EMBL" id="MU006089">
    <property type="protein sequence ID" value="KAF2843387.1"/>
    <property type="molecule type" value="Genomic_DNA"/>
</dbReference>
<dbReference type="InterPro" id="IPR018936">
    <property type="entry name" value="PI3/4_kinase_CS"/>
</dbReference>
<evidence type="ECO:0000256" key="19">
    <source>
        <dbReference type="ARBA" id="ARBA00033001"/>
    </source>
</evidence>
<dbReference type="InterPro" id="IPR036940">
    <property type="entry name" value="PI3/4_kinase_cat_sf"/>
</dbReference>
<proteinExistence type="inferred from homology"/>
<dbReference type="Gene3D" id="1.10.1070.11">
    <property type="entry name" value="Phosphatidylinositol 3-/4-kinase, catalytic domain"/>
    <property type="match status" value="1"/>
</dbReference>
<keyword evidence="9" id="KW-0227">DNA damage</keyword>
<evidence type="ECO:0000256" key="12">
    <source>
        <dbReference type="ARBA" id="ARBA00022853"/>
    </source>
</evidence>
<dbReference type="PANTHER" id="PTHR11139">
    <property type="entry name" value="ATAXIA TELANGIECTASIA MUTATED ATM -RELATED"/>
    <property type="match status" value="1"/>
</dbReference>
<evidence type="ECO:0000259" key="23">
    <source>
        <dbReference type="PROSITE" id="PS50290"/>
    </source>
</evidence>
<dbReference type="PROSITE" id="PS51189">
    <property type="entry name" value="FAT"/>
    <property type="match status" value="1"/>
</dbReference>
<dbReference type="FunFam" id="1.10.1070.11:FF:000031">
    <property type="entry name" value="Phosphatidyl inositol 3-kinase"/>
    <property type="match status" value="1"/>
</dbReference>
<dbReference type="InterPro" id="IPR000403">
    <property type="entry name" value="PI3/4_kinase_cat_dom"/>
</dbReference>
<evidence type="ECO:0000256" key="9">
    <source>
        <dbReference type="ARBA" id="ARBA00022763"/>
    </source>
</evidence>
<evidence type="ECO:0000256" key="1">
    <source>
        <dbReference type="ARBA" id="ARBA00004123"/>
    </source>
</evidence>
<evidence type="ECO:0000256" key="20">
    <source>
        <dbReference type="ARBA" id="ARBA00047899"/>
    </source>
</evidence>
<keyword evidence="13" id="KW-0234">DNA repair</keyword>
<feature type="region of interest" description="Disordered" evidence="22">
    <location>
        <begin position="1"/>
        <end position="31"/>
    </location>
</feature>
<dbReference type="InterPro" id="IPR016024">
    <property type="entry name" value="ARM-type_fold"/>
</dbReference>
<name>A0A9P4VVT4_9PEZI</name>
<dbReference type="Gene3D" id="3.30.1010.10">
    <property type="entry name" value="Phosphatidylinositol 3-kinase Catalytic Subunit, Chain A, domain 4"/>
    <property type="match status" value="1"/>
</dbReference>
<dbReference type="Proteomes" id="UP000799429">
    <property type="component" value="Unassembled WGS sequence"/>
</dbReference>